<dbReference type="Proteomes" id="UP001500740">
    <property type="component" value="Unassembled WGS sequence"/>
</dbReference>
<dbReference type="PANTHER" id="PTHR33498:SF1">
    <property type="entry name" value="TRANSPOSASE FOR INSERTION SEQUENCE ELEMENT IS1557"/>
    <property type="match status" value="1"/>
</dbReference>
<accession>A0ABP3JUF4</accession>
<comment type="caution">
    <text evidence="2">The sequence shown here is derived from an EMBL/GenBank/DDBJ whole genome shotgun (WGS) entry which is preliminary data.</text>
</comment>
<keyword evidence="3" id="KW-1185">Reference proteome</keyword>
<sequence>MYQCVTNDRADLFSHCFFTTADRLTGMTANRLLRLFDKRKLETKKVLPRAIDEFKGDAGGEKFQTIIADVENKEVIDILSDRKVETINDYLNSCDTCKVEIVVMELSKSFKRAVWKALGGSVNYCRPFSFHATGILGVR</sequence>
<evidence type="ECO:0000259" key="1">
    <source>
        <dbReference type="Pfam" id="PF01610"/>
    </source>
</evidence>
<feature type="domain" description="Transposase IS204/IS1001/IS1096/IS1165 DDE" evidence="1">
    <location>
        <begin position="50"/>
        <end position="119"/>
    </location>
</feature>
<gene>
    <name evidence="2" type="ORF">GCM10008935_19870</name>
</gene>
<protein>
    <recommendedName>
        <fullName evidence="1">Transposase IS204/IS1001/IS1096/IS1165 DDE domain-containing protein</fullName>
    </recommendedName>
</protein>
<evidence type="ECO:0000313" key="3">
    <source>
        <dbReference type="Proteomes" id="UP001500740"/>
    </source>
</evidence>
<reference evidence="3" key="1">
    <citation type="journal article" date="2019" name="Int. J. Syst. Evol. Microbiol.">
        <title>The Global Catalogue of Microorganisms (GCM) 10K type strain sequencing project: providing services to taxonomists for standard genome sequencing and annotation.</title>
        <authorList>
            <consortium name="The Broad Institute Genomics Platform"/>
            <consortium name="The Broad Institute Genome Sequencing Center for Infectious Disease"/>
            <person name="Wu L."/>
            <person name="Ma J."/>
        </authorList>
    </citation>
    <scope>NUCLEOTIDE SEQUENCE [LARGE SCALE GENOMIC DNA]</scope>
    <source>
        <strain evidence="3">JCM 14193</strain>
    </source>
</reference>
<dbReference type="Pfam" id="PF01610">
    <property type="entry name" value="DDE_Tnp_ISL3"/>
    <property type="match status" value="1"/>
</dbReference>
<organism evidence="2 3">
    <name type="scientific">Alkalibacillus silvisoli</name>
    <dbReference type="NCBI Taxonomy" id="392823"/>
    <lineage>
        <taxon>Bacteria</taxon>
        <taxon>Bacillati</taxon>
        <taxon>Bacillota</taxon>
        <taxon>Bacilli</taxon>
        <taxon>Bacillales</taxon>
        <taxon>Bacillaceae</taxon>
        <taxon>Alkalibacillus</taxon>
    </lineage>
</organism>
<dbReference type="PANTHER" id="PTHR33498">
    <property type="entry name" value="TRANSPOSASE FOR INSERTION SEQUENCE ELEMENT IS1557"/>
    <property type="match status" value="1"/>
</dbReference>
<name>A0ABP3JUF4_9BACI</name>
<evidence type="ECO:0000313" key="2">
    <source>
        <dbReference type="EMBL" id="GAA0464165.1"/>
    </source>
</evidence>
<dbReference type="InterPro" id="IPR002560">
    <property type="entry name" value="Transposase_DDE"/>
</dbReference>
<proteinExistence type="predicted"/>
<dbReference type="EMBL" id="BAAACZ010000016">
    <property type="protein sequence ID" value="GAA0464165.1"/>
    <property type="molecule type" value="Genomic_DNA"/>
</dbReference>
<dbReference type="InterPro" id="IPR047951">
    <property type="entry name" value="Transpos_ISL3"/>
</dbReference>